<dbReference type="GO" id="GO:0005886">
    <property type="term" value="C:plasma membrane"/>
    <property type="evidence" value="ECO:0007669"/>
    <property type="project" value="UniProtKB-SubCell"/>
</dbReference>
<dbReference type="PROSITE" id="PS00236">
    <property type="entry name" value="NEUROTR_ION_CHANNEL"/>
    <property type="match status" value="1"/>
</dbReference>
<dbReference type="WBParaSite" id="PTRK_0001619300.1">
    <property type="protein sequence ID" value="PTRK_0001619300.1"/>
    <property type="gene ID" value="PTRK_0001619300"/>
</dbReference>
<keyword evidence="4" id="KW-1003">Cell membrane</keyword>
<evidence type="ECO:0000256" key="6">
    <source>
        <dbReference type="ARBA" id="ARBA00022729"/>
    </source>
</evidence>
<dbReference type="CDD" id="cd18987">
    <property type="entry name" value="LGIC_ECD_anion"/>
    <property type="match status" value="1"/>
</dbReference>
<feature type="domain" description="Neurotransmitter-gated ion-channel ligand-binding" evidence="13">
    <location>
        <begin position="13"/>
        <end position="205"/>
    </location>
</feature>
<evidence type="ECO:0000256" key="11">
    <source>
        <dbReference type="RuleBase" id="RU000687"/>
    </source>
</evidence>
<dbReference type="NCBIfam" id="TIGR00860">
    <property type="entry name" value="LIC"/>
    <property type="match status" value="1"/>
</dbReference>
<evidence type="ECO:0000256" key="1">
    <source>
        <dbReference type="ARBA" id="ARBA00004141"/>
    </source>
</evidence>
<organism evidence="15 16">
    <name type="scientific">Parastrongyloides trichosuri</name>
    <name type="common">Possum-specific nematode worm</name>
    <dbReference type="NCBI Taxonomy" id="131310"/>
    <lineage>
        <taxon>Eukaryota</taxon>
        <taxon>Metazoa</taxon>
        <taxon>Ecdysozoa</taxon>
        <taxon>Nematoda</taxon>
        <taxon>Chromadorea</taxon>
        <taxon>Rhabditida</taxon>
        <taxon>Tylenchina</taxon>
        <taxon>Panagrolaimomorpha</taxon>
        <taxon>Strongyloidoidea</taxon>
        <taxon>Strongyloididae</taxon>
        <taxon>Parastrongyloides</taxon>
    </lineage>
</organism>
<dbReference type="Gene3D" id="1.20.58.390">
    <property type="entry name" value="Neurotransmitter-gated ion-channel transmembrane domain"/>
    <property type="match status" value="1"/>
</dbReference>
<comment type="caution">
    <text evidence="11">Lacks conserved residue(s) required for the propagation of feature annotation.</text>
</comment>
<feature type="region of interest" description="Disordered" evidence="12">
    <location>
        <begin position="399"/>
        <end position="433"/>
    </location>
</feature>
<keyword evidence="10 11" id="KW-0407">Ion channel</keyword>
<feature type="transmembrane region" description="Helical" evidence="11">
    <location>
        <begin position="486"/>
        <end position="505"/>
    </location>
</feature>
<dbReference type="InterPro" id="IPR006028">
    <property type="entry name" value="GABAA/Glycine_rcpt"/>
</dbReference>
<dbReference type="Proteomes" id="UP000038045">
    <property type="component" value="Unplaced"/>
</dbReference>
<evidence type="ECO:0000259" key="14">
    <source>
        <dbReference type="Pfam" id="PF02932"/>
    </source>
</evidence>
<keyword evidence="7 11" id="KW-1133">Transmembrane helix</keyword>
<dbReference type="STRING" id="131310.A0A0N5A3I8"/>
<reference evidence="16" key="1">
    <citation type="submission" date="2017-02" db="UniProtKB">
        <authorList>
            <consortium name="WormBaseParasite"/>
        </authorList>
    </citation>
    <scope>IDENTIFICATION</scope>
</reference>
<dbReference type="GO" id="GO:0005230">
    <property type="term" value="F:extracellular ligand-gated monoatomic ion channel activity"/>
    <property type="evidence" value="ECO:0007669"/>
    <property type="project" value="InterPro"/>
</dbReference>
<evidence type="ECO:0000259" key="13">
    <source>
        <dbReference type="Pfam" id="PF02931"/>
    </source>
</evidence>
<dbReference type="SUPFAM" id="SSF90112">
    <property type="entry name" value="Neurotransmitter-gated ion-channel transmembrane pore"/>
    <property type="match status" value="1"/>
</dbReference>
<dbReference type="InterPro" id="IPR006201">
    <property type="entry name" value="Neur_channel"/>
</dbReference>
<evidence type="ECO:0000256" key="12">
    <source>
        <dbReference type="SAM" id="MobiDB-lite"/>
    </source>
</evidence>
<evidence type="ECO:0000313" key="15">
    <source>
        <dbReference type="Proteomes" id="UP000038045"/>
    </source>
</evidence>
<keyword evidence="6" id="KW-0732">Signal</keyword>
<feature type="domain" description="Neurotransmitter-gated ion-channel transmembrane" evidence="14">
    <location>
        <begin position="213"/>
        <end position="504"/>
    </location>
</feature>
<dbReference type="InterPro" id="IPR006029">
    <property type="entry name" value="Neurotrans-gated_channel_TM"/>
</dbReference>
<protein>
    <submittedName>
        <fullName evidence="16">Neur_chan_LBD domain-containing protein</fullName>
    </submittedName>
</protein>
<dbReference type="Gene3D" id="2.70.170.10">
    <property type="entry name" value="Neurotransmitter-gated ion-channel ligand-binding domain"/>
    <property type="match status" value="1"/>
</dbReference>
<keyword evidence="15" id="KW-1185">Reference proteome</keyword>
<dbReference type="AlphaFoldDB" id="A0A0N5A3I8"/>
<keyword evidence="3 11" id="KW-0813">Transport</keyword>
<evidence type="ECO:0000256" key="3">
    <source>
        <dbReference type="ARBA" id="ARBA00022448"/>
    </source>
</evidence>
<dbReference type="GO" id="GO:0004888">
    <property type="term" value="F:transmembrane signaling receptor activity"/>
    <property type="evidence" value="ECO:0007669"/>
    <property type="project" value="InterPro"/>
</dbReference>
<dbReference type="InterPro" id="IPR006202">
    <property type="entry name" value="Neur_chan_lig-bd"/>
</dbReference>
<evidence type="ECO:0000256" key="7">
    <source>
        <dbReference type="ARBA" id="ARBA00022989"/>
    </source>
</evidence>
<accession>A0A0N5A3I8</accession>
<sequence>MQQPPRKLGSQFNEPVKVKLGFYIESLGNFRETLMTFDADVYMYMSWNDPILAHTENHTILINSPSVLSKLWRPDLYFSNSRSAAFHEVTVPNFSMFVDRHGTIAYGTRITLNVACTLVLNAYPFDNQHCVIKVLSYAYITKVMNVTWFRDNPILYNEEIGLPEFDIIGITEHYCDGTYKYARTETTYKRDTFNCLSLNIHLRRSIGYHVVQTYIPTALIVIISWVSFWIDRRAVPARISLSFSTLLALTTQSNGIRFGLPQVSYAKAVDYWFGACMIFVFGTLLQYAFVNNFVRRSEKFEKLSQVLKKNAKNASDRYNRKHFDLAKNYDKRKKSLAIDELKKKNSVLEPRVQENKEYPIYYMPPERISFLPPAYNRSPRSINRRESISYLMKRLENSCSPPNRRRFNENGSLSEDLPRNKRNTPEFMQEGNDPLENMDVEERIFLRTAMLDEDINYKENLSSMDLCQIFQDLSKSYSKRSFSLDVGSRIAFPILFLIFNIFYWTKYLMIHQTM</sequence>
<dbReference type="PANTHER" id="PTHR18945">
    <property type="entry name" value="NEUROTRANSMITTER GATED ION CHANNEL"/>
    <property type="match status" value="1"/>
</dbReference>
<keyword evidence="9 11" id="KW-0472">Membrane</keyword>
<feature type="transmembrane region" description="Helical" evidence="11">
    <location>
        <begin position="271"/>
        <end position="290"/>
    </location>
</feature>
<dbReference type="InterPro" id="IPR036719">
    <property type="entry name" value="Neuro-gated_channel_TM_sf"/>
</dbReference>
<keyword evidence="8 11" id="KW-0406">Ion transport</keyword>
<dbReference type="PRINTS" id="PR00253">
    <property type="entry name" value="GABAARECEPTR"/>
</dbReference>
<feature type="transmembrane region" description="Helical" evidence="11">
    <location>
        <begin position="206"/>
        <end position="230"/>
    </location>
</feature>
<comment type="subcellular location">
    <subcellularLocation>
        <location evidence="2">Cell membrane</location>
    </subcellularLocation>
    <subcellularLocation>
        <location evidence="1">Membrane</location>
        <topology evidence="1">Multi-pass membrane protein</topology>
    </subcellularLocation>
</comment>
<evidence type="ECO:0000256" key="5">
    <source>
        <dbReference type="ARBA" id="ARBA00022692"/>
    </source>
</evidence>
<evidence type="ECO:0000256" key="8">
    <source>
        <dbReference type="ARBA" id="ARBA00023065"/>
    </source>
</evidence>
<dbReference type="InterPro" id="IPR018000">
    <property type="entry name" value="Neurotransmitter_ion_chnl_CS"/>
</dbReference>
<name>A0A0N5A3I8_PARTI</name>
<evidence type="ECO:0000256" key="2">
    <source>
        <dbReference type="ARBA" id="ARBA00004236"/>
    </source>
</evidence>
<proteinExistence type="inferred from homology"/>
<dbReference type="InterPro" id="IPR036734">
    <property type="entry name" value="Neur_chan_lig-bd_sf"/>
</dbReference>
<dbReference type="CDD" id="cd19049">
    <property type="entry name" value="LGIC_TM_anion"/>
    <property type="match status" value="1"/>
</dbReference>
<dbReference type="SUPFAM" id="SSF63712">
    <property type="entry name" value="Nicotinic receptor ligand binding domain-like"/>
    <property type="match status" value="1"/>
</dbReference>
<evidence type="ECO:0000256" key="4">
    <source>
        <dbReference type="ARBA" id="ARBA00022475"/>
    </source>
</evidence>
<evidence type="ECO:0000256" key="9">
    <source>
        <dbReference type="ARBA" id="ARBA00023136"/>
    </source>
</evidence>
<comment type="similarity">
    <text evidence="11">Belongs to the ligand-gated ion channel (TC 1.A.9) family.</text>
</comment>
<dbReference type="PRINTS" id="PR00252">
    <property type="entry name" value="NRIONCHANNEL"/>
</dbReference>
<dbReference type="InterPro" id="IPR038050">
    <property type="entry name" value="Neuro_actylchol_rec"/>
</dbReference>
<evidence type="ECO:0000313" key="16">
    <source>
        <dbReference type="WBParaSite" id="PTRK_0001619300.1"/>
    </source>
</evidence>
<dbReference type="Pfam" id="PF02931">
    <property type="entry name" value="Neur_chan_LBD"/>
    <property type="match status" value="1"/>
</dbReference>
<evidence type="ECO:0000256" key="10">
    <source>
        <dbReference type="ARBA" id="ARBA00023303"/>
    </source>
</evidence>
<dbReference type="Pfam" id="PF02932">
    <property type="entry name" value="Neur_chan_memb"/>
    <property type="match status" value="1"/>
</dbReference>
<keyword evidence="5 11" id="KW-0812">Transmembrane</keyword>